<dbReference type="Gene3D" id="3.30.1330.60">
    <property type="entry name" value="OmpA-like domain"/>
    <property type="match status" value="1"/>
</dbReference>
<protein>
    <submittedName>
        <fullName evidence="1">OmpA family protein</fullName>
    </submittedName>
</protein>
<dbReference type="InterPro" id="IPR036737">
    <property type="entry name" value="OmpA-like_sf"/>
</dbReference>
<dbReference type="OrthoDB" id="1488408at2"/>
<organism evidence="1 2">
    <name type="scientific">Luteibaculum oceani</name>
    <dbReference type="NCBI Taxonomy" id="1294296"/>
    <lineage>
        <taxon>Bacteria</taxon>
        <taxon>Pseudomonadati</taxon>
        <taxon>Bacteroidota</taxon>
        <taxon>Flavobacteriia</taxon>
        <taxon>Flavobacteriales</taxon>
        <taxon>Luteibaculaceae</taxon>
        <taxon>Luteibaculum</taxon>
    </lineage>
</organism>
<dbReference type="Proteomes" id="UP000321168">
    <property type="component" value="Unassembled WGS sequence"/>
</dbReference>
<proteinExistence type="predicted"/>
<evidence type="ECO:0000313" key="2">
    <source>
        <dbReference type="Proteomes" id="UP000321168"/>
    </source>
</evidence>
<comment type="caution">
    <text evidence="1">The sequence shown here is derived from an EMBL/GenBank/DDBJ whole genome shotgun (WGS) entry which is preliminary data.</text>
</comment>
<sequence>MNRIFFWLKIFLTILTVFFYFTVFSQEKTSAATPYISEAKQALEAGDPYLAERALDKAFKVDGENLELLHLFGTTLLRINEYQRASEILFKAYNADEENNYPELIHLLGRAQKSAGLFRKALETYELIYSETSQDPKSAEHKHAVKEISTIKRLIDGDFEGIETPFYNLEKVNSVESDFAPLYLSEEEMLLSTSTGVFDAPELRGIVQKTASKKGKDWKLGNELPPNINKPGYLSANAAFSTDSSALFFTLCKSSSECLIYSSKRNGQGYGISRPIKIESDAQLMSHPYPFRSKAGREGLLFTSNMNGGYGGMDIWLAWKDSIGNYGKPINLGASVNTSSNEISPFYLPKKDLLFFSSQWHGGIGEQDIFYTYTPDLKRFSQIINLEKPFNSPANDTYFKLDKKLTKGLLVSNREGGKKGRYKTCCNDIYEFDYPFDSIHGNYEQLMAQLLDTIQYKQLDKTPSILQEVSEIVDSLRNMLPVPLYFHNDEPNPKTTKRFTDIDYDSCFNSYMSLKQLYLEKNPDAKVSDFFKNTLPSSFQTFNNFLATLKRLYQITPYPVVISVRGYASPLAKSDYNIYLSERRISSVQNYFNAQNIVPDSLKDAVGWATNPYGESTADKSVSDDYFDQKQSVFSIGAVMERRVEIQWLQLDKTRILRDTTPTQPNEIETLFYPLGKIKPNQVKKAVIALYNPYPEELNISEIRNSCGCTDIHLEDYRIKKEGSIPVELEIIGKDIEGEYSLELMFYPASTEQKPIRVVLGLTVDPN</sequence>
<dbReference type="Gene3D" id="1.25.40.10">
    <property type="entry name" value="Tetratricopeptide repeat domain"/>
    <property type="match status" value="1"/>
</dbReference>
<dbReference type="AlphaFoldDB" id="A0A5C6UVQ3"/>
<reference evidence="1 2" key="1">
    <citation type="submission" date="2019-08" db="EMBL/GenBank/DDBJ databases">
        <title>Genome of Luteibaculum oceani JCM 18817.</title>
        <authorList>
            <person name="Bowman J.P."/>
        </authorList>
    </citation>
    <scope>NUCLEOTIDE SEQUENCE [LARGE SCALE GENOMIC DNA]</scope>
    <source>
        <strain evidence="1 2">JCM 18817</strain>
    </source>
</reference>
<dbReference type="InterPro" id="IPR011990">
    <property type="entry name" value="TPR-like_helical_dom_sf"/>
</dbReference>
<dbReference type="SUPFAM" id="SSF103088">
    <property type="entry name" value="OmpA-like"/>
    <property type="match status" value="1"/>
</dbReference>
<evidence type="ECO:0000313" key="1">
    <source>
        <dbReference type="EMBL" id="TXC77049.1"/>
    </source>
</evidence>
<keyword evidence="2" id="KW-1185">Reference proteome</keyword>
<dbReference type="SUPFAM" id="SSF48452">
    <property type="entry name" value="TPR-like"/>
    <property type="match status" value="1"/>
</dbReference>
<gene>
    <name evidence="1" type="ORF">FRX97_09290</name>
</gene>
<dbReference type="EMBL" id="VORB01000008">
    <property type="protein sequence ID" value="TXC77049.1"/>
    <property type="molecule type" value="Genomic_DNA"/>
</dbReference>
<accession>A0A5C6UVQ3</accession>
<name>A0A5C6UVQ3_9FLAO</name>